<dbReference type="EMBL" id="PYFT01000001">
    <property type="protein sequence ID" value="PSR56087.1"/>
    <property type="molecule type" value="Genomic_DNA"/>
</dbReference>
<evidence type="ECO:0000313" key="2">
    <source>
        <dbReference type="Proteomes" id="UP000240357"/>
    </source>
</evidence>
<dbReference type="Proteomes" id="UP000240357">
    <property type="component" value="Unassembled WGS sequence"/>
</dbReference>
<reference evidence="1 2" key="1">
    <citation type="submission" date="2018-03" db="EMBL/GenBank/DDBJ databases">
        <title>Adhaeribacter sp. HMF7605 Genome sequencing and assembly.</title>
        <authorList>
            <person name="Kang H."/>
            <person name="Kang J."/>
            <person name="Cha I."/>
            <person name="Kim H."/>
            <person name="Joh K."/>
        </authorList>
    </citation>
    <scope>NUCLEOTIDE SEQUENCE [LARGE SCALE GENOMIC DNA]</scope>
    <source>
        <strain evidence="1 2">HMF7605</strain>
    </source>
</reference>
<name>A0A2T2YKP9_9BACT</name>
<evidence type="ECO:0000313" key="1">
    <source>
        <dbReference type="EMBL" id="PSR56087.1"/>
    </source>
</evidence>
<dbReference type="AlphaFoldDB" id="A0A2T2YKP9"/>
<comment type="caution">
    <text evidence="1">The sequence shown here is derived from an EMBL/GenBank/DDBJ whole genome shotgun (WGS) entry which is preliminary data.</text>
</comment>
<sequence>MGPEHRALIIQAIENKETHLLQQLRRVTKSGKPYIRLLNGFYDALMYSSWAGEEEEKEFEIVLSEPFYSFLKNCNSH</sequence>
<dbReference type="RefSeq" id="WP_106932265.1">
    <property type="nucleotide sequence ID" value="NZ_PYFT01000001.1"/>
</dbReference>
<proteinExistence type="predicted"/>
<accession>A0A2T2YKP9</accession>
<keyword evidence="2" id="KW-1185">Reference proteome</keyword>
<organism evidence="1 2">
    <name type="scientific">Adhaeribacter arboris</name>
    <dbReference type="NCBI Taxonomy" id="2072846"/>
    <lineage>
        <taxon>Bacteria</taxon>
        <taxon>Pseudomonadati</taxon>
        <taxon>Bacteroidota</taxon>
        <taxon>Cytophagia</taxon>
        <taxon>Cytophagales</taxon>
        <taxon>Hymenobacteraceae</taxon>
        <taxon>Adhaeribacter</taxon>
    </lineage>
</organism>
<protein>
    <submittedName>
        <fullName evidence="1">Uncharacterized protein</fullName>
    </submittedName>
</protein>
<gene>
    <name evidence="1" type="ORF">AHMF7605_22575</name>
</gene>